<proteinExistence type="predicted"/>
<sequence>MKCLITIFIMLLSLLTIEASQAQSAFAVKKWKGRYPRMNNDYPFTFVSWKGWLPPVPHFFVRLYPSHYYYYVNSLPVVDSKSYVNMTFQSVLKLVLKNIDKKALLTNMQEISGIQNNQWQHEAIESFLRDSRLRSLLDIYNTPQSLQNCMTALADLNTEEVPKDIIQQLEWSMEQQVETYLMINKLDAEQGEKLKALGQVNHEIKQLTGTIRYTAQKIEYFQKWNQEIRHSLSFLGR</sequence>
<dbReference type="Proteomes" id="UP000605676">
    <property type="component" value="Unassembled WGS sequence"/>
</dbReference>
<evidence type="ECO:0000313" key="2">
    <source>
        <dbReference type="EMBL" id="MBK3518258.1"/>
    </source>
</evidence>
<accession>A0ABS1HKQ7</accession>
<comment type="caution">
    <text evidence="2">The sequence shown here is derived from an EMBL/GenBank/DDBJ whole genome shotgun (WGS) entry which is preliminary data.</text>
</comment>
<keyword evidence="1" id="KW-0732">Signal</keyword>
<name>A0ABS1HKQ7_9BACT</name>
<protein>
    <submittedName>
        <fullName evidence="2">Uncharacterized protein</fullName>
    </submittedName>
</protein>
<evidence type="ECO:0000256" key="1">
    <source>
        <dbReference type="SAM" id="SignalP"/>
    </source>
</evidence>
<organism evidence="2 3">
    <name type="scientific">Carboxylicivirga marina</name>
    <dbReference type="NCBI Taxonomy" id="2800988"/>
    <lineage>
        <taxon>Bacteria</taxon>
        <taxon>Pseudomonadati</taxon>
        <taxon>Bacteroidota</taxon>
        <taxon>Bacteroidia</taxon>
        <taxon>Marinilabiliales</taxon>
        <taxon>Marinilabiliaceae</taxon>
        <taxon>Carboxylicivirga</taxon>
    </lineage>
</organism>
<gene>
    <name evidence="2" type="ORF">JIV24_13015</name>
</gene>
<feature type="chain" id="PRO_5046737643" evidence="1">
    <location>
        <begin position="23"/>
        <end position="237"/>
    </location>
</feature>
<evidence type="ECO:0000313" key="3">
    <source>
        <dbReference type="Proteomes" id="UP000605676"/>
    </source>
</evidence>
<dbReference type="EMBL" id="JAENRR010000030">
    <property type="protein sequence ID" value="MBK3518258.1"/>
    <property type="molecule type" value="Genomic_DNA"/>
</dbReference>
<reference evidence="2 3" key="1">
    <citation type="submission" date="2021-01" db="EMBL/GenBank/DDBJ databases">
        <title>Carboxyliciviraga sp.nov., isolated from coastal sediments.</title>
        <authorList>
            <person name="Lu D."/>
            <person name="Zhang T."/>
        </authorList>
    </citation>
    <scope>NUCLEOTIDE SEQUENCE [LARGE SCALE GENOMIC DNA]</scope>
    <source>
        <strain evidence="2 3">N1Y132</strain>
    </source>
</reference>
<feature type="signal peptide" evidence="1">
    <location>
        <begin position="1"/>
        <end position="22"/>
    </location>
</feature>
<keyword evidence="3" id="KW-1185">Reference proteome</keyword>